<name>A0AAN8V1S9_9MAGN</name>
<protein>
    <submittedName>
        <fullName evidence="1">Uncharacterized protein</fullName>
    </submittedName>
</protein>
<dbReference type="EMBL" id="JBAMMX010000016">
    <property type="protein sequence ID" value="KAK6924954.1"/>
    <property type="molecule type" value="Genomic_DNA"/>
</dbReference>
<keyword evidence="2" id="KW-1185">Reference proteome</keyword>
<evidence type="ECO:0000313" key="1">
    <source>
        <dbReference type="EMBL" id="KAK6924954.1"/>
    </source>
</evidence>
<proteinExistence type="predicted"/>
<reference evidence="1 2" key="1">
    <citation type="submission" date="2023-12" db="EMBL/GenBank/DDBJ databases">
        <title>A high-quality genome assembly for Dillenia turbinata (Dilleniales).</title>
        <authorList>
            <person name="Chanderbali A."/>
        </authorList>
    </citation>
    <scope>NUCLEOTIDE SEQUENCE [LARGE SCALE GENOMIC DNA]</scope>
    <source>
        <strain evidence="1">LSX21</strain>
        <tissue evidence="1">Leaf</tissue>
    </source>
</reference>
<dbReference type="Proteomes" id="UP001370490">
    <property type="component" value="Unassembled WGS sequence"/>
</dbReference>
<evidence type="ECO:0000313" key="2">
    <source>
        <dbReference type="Proteomes" id="UP001370490"/>
    </source>
</evidence>
<comment type="caution">
    <text evidence="1">The sequence shown here is derived from an EMBL/GenBank/DDBJ whole genome shotgun (WGS) entry which is preliminary data.</text>
</comment>
<sequence length="11" mass="1505">MQRSKKWEWLI</sequence>
<accession>A0AAN8V1S9</accession>
<gene>
    <name evidence="1" type="ORF">RJ641_009280</name>
</gene>
<organism evidence="1 2">
    <name type="scientific">Dillenia turbinata</name>
    <dbReference type="NCBI Taxonomy" id="194707"/>
    <lineage>
        <taxon>Eukaryota</taxon>
        <taxon>Viridiplantae</taxon>
        <taxon>Streptophyta</taxon>
        <taxon>Embryophyta</taxon>
        <taxon>Tracheophyta</taxon>
        <taxon>Spermatophyta</taxon>
        <taxon>Magnoliopsida</taxon>
        <taxon>eudicotyledons</taxon>
        <taxon>Gunneridae</taxon>
        <taxon>Pentapetalae</taxon>
        <taxon>Dilleniales</taxon>
        <taxon>Dilleniaceae</taxon>
        <taxon>Dillenia</taxon>
    </lineage>
</organism>